<feature type="transmembrane region" description="Helical" evidence="8">
    <location>
        <begin position="90"/>
        <end position="110"/>
    </location>
</feature>
<dbReference type="PANTHER" id="PTHR32507">
    <property type="entry name" value="NA(+)/H(+) ANTIPORTER 1"/>
    <property type="match status" value="1"/>
</dbReference>
<organism evidence="10 11">
    <name type="scientific">Streptomyces lichenis</name>
    <dbReference type="NCBI Taxonomy" id="2306967"/>
    <lineage>
        <taxon>Bacteria</taxon>
        <taxon>Bacillati</taxon>
        <taxon>Actinomycetota</taxon>
        <taxon>Actinomycetes</taxon>
        <taxon>Kitasatosporales</taxon>
        <taxon>Streptomycetaceae</taxon>
        <taxon>Streptomyces</taxon>
    </lineage>
</organism>
<reference evidence="10 11" key="1">
    <citation type="submission" date="2022-04" db="EMBL/GenBank/DDBJ databases">
        <title>Streptomyces sp. nov. LCR6-01 isolated from Lichen of Dirinaria sp.</title>
        <authorList>
            <person name="Kanchanasin P."/>
            <person name="Tanasupawat S."/>
            <person name="Phongsopitanun W."/>
        </authorList>
    </citation>
    <scope>NUCLEOTIDE SEQUENCE [LARGE SCALE GENOMIC DNA]</scope>
    <source>
        <strain evidence="10 11">LCR6-01</strain>
    </source>
</reference>
<evidence type="ECO:0000256" key="4">
    <source>
        <dbReference type="ARBA" id="ARBA00022692"/>
    </source>
</evidence>
<feature type="transmembrane region" description="Helical" evidence="8">
    <location>
        <begin position="224"/>
        <end position="243"/>
    </location>
</feature>
<name>A0ABT0IHP0_9ACTN</name>
<evidence type="ECO:0000256" key="3">
    <source>
        <dbReference type="ARBA" id="ARBA00022449"/>
    </source>
</evidence>
<dbReference type="EMBL" id="JALPTH010000031">
    <property type="protein sequence ID" value="MCK8680821.1"/>
    <property type="molecule type" value="Genomic_DNA"/>
</dbReference>
<protein>
    <submittedName>
        <fullName evidence="10">Cation:proton antiporter</fullName>
    </submittedName>
</protein>
<dbReference type="Proteomes" id="UP001522868">
    <property type="component" value="Unassembled WGS sequence"/>
</dbReference>
<keyword evidence="6" id="KW-0406">Ion transport</keyword>
<feature type="transmembrane region" description="Helical" evidence="8">
    <location>
        <begin position="193"/>
        <end position="212"/>
    </location>
</feature>
<feature type="transmembrane region" description="Helical" evidence="8">
    <location>
        <begin position="337"/>
        <end position="360"/>
    </location>
</feature>
<dbReference type="Pfam" id="PF00999">
    <property type="entry name" value="Na_H_Exchanger"/>
    <property type="match status" value="1"/>
</dbReference>
<evidence type="ECO:0000256" key="2">
    <source>
        <dbReference type="ARBA" id="ARBA00022448"/>
    </source>
</evidence>
<evidence type="ECO:0000256" key="6">
    <source>
        <dbReference type="ARBA" id="ARBA00023065"/>
    </source>
</evidence>
<accession>A0ABT0IHP0</accession>
<dbReference type="RefSeq" id="WP_248636648.1">
    <property type="nucleotide sequence ID" value="NZ_JALPTH010000031.1"/>
</dbReference>
<proteinExistence type="predicted"/>
<keyword evidence="4 8" id="KW-0812">Transmembrane</keyword>
<keyword evidence="11" id="KW-1185">Reference proteome</keyword>
<comment type="caution">
    <text evidence="10">The sequence shown here is derived from an EMBL/GenBank/DDBJ whole genome shotgun (WGS) entry which is preliminary data.</text>
</comment>
<feature type="transmembrane region" description="Helical" evidence="8">
    <location>
        <begin position="366"/>
        <end position="386"/>
    </location>
</feature>
<keyword evidence="3" id="KW-0050">Antiport</keyword>
<feature type="transmembrane region" description="Helical" evidence="8">
    <location>
        <begin position="149"/>
        <end position="173"/>
    </location>
</feature>
<evidence type="ECO:0000313" key="10">
    <source>
        <dbReference type="EMBL" id="MCK8680821.1"/>
    </source>
</evidence>
<feature type="transmembrane region" description="Helical" evidence="8">
    <location>
        <begin position="305"/>
        <end position="325"/>
    </location>
</feature>
<dbReference type="PANTHER" id="PTHR32507:SF8">
    <property type="entry name" value="CNH1P"/>
    <property type="match status" value="1"/>
</dbReference>
<evidence type="ECO:0000256" key="8">
    <source>
        <dbReference type="SAM" id="Phobius"/>
    </source>
</evidence>
<evidence type="ECO:0000256" key="7">
    <source>
        <dbReference type="ARBA" id="ARBA00023136"/>
    </source>
</evidence>
<feature type="transmembrane region" description="Helical" evidence="8">
    <location>
        <begin position="116"/>
        <end position="137"/>
    </location>
</feature>
<evidence type="ECO:0000256" key="1">
    <source>
        <dbReference type="ARBA" id="ARBA00004651"/>
    </source>
</evidence>
<comment type="subcellular location">
    <subcellularLocation>
        <location evidence="1">Cell membrane</location>
        <topology evidence="1">Multi-pass membrane protein</topology>
    </subcellularLocation>
</comment>
<evidence type="ECO:0000313" key="11">
    <source>
        <dbReference type="Proteomes" id="UP001522868"/>
    </source>
</evidence>
<keyword evidence="5 8" id="KW-1133">Transmembrane helix</keyword>
<keyword evidence="2" id="KW-0813">Transport</keyword>
<gene>
    <name evidence="10" type="ORF">M1O15_26185</name>
</gene>
<feature type="transmembrane region" description="Helical" evidence="8">
    <location>
        <begin position="58"/>
        <end position="78"/>
    </location>
</feature>
<evidence type="ECO:0000256" key="5">
    <source>
        <dbReference type="ARBA" id="ARBA00022989"/>
    </source>
</evidence>
<evidence type="ECO:0000259" key="9">
    <source>
        <dbReference type="Pfam" id="PF00999"/>
    </source>
</evidence>
<keyword evidence="7 8" id="KW-0472">Membrane</keyword>
<sequence length="405" mass="42694">MLAYTVIAGILFTWALLSHRLARWSITAPIALMAAGIALTHGDHPPLTFEFDNTAFEHAVEVVLALLLFVDATEVPGAVIRRERDLTARLLAVALPLTLCAAFLAGLACFPGQPAWLLAALATVVVPLDLAPTTAVVRDRRIPARLREVLNVEGGLNDGVVSPVFLLCVAIGVESHSGGSTDYAEALLEAVTAAGWALAAGAATGLTAGWTLRRSWARGWTQASATRLAVLAVPVAAYTLSVALGGNGFVASFVAGVCFAPTLARIGHSAVEMADDVVTLLTLALWFVFGQIVNDEFWDGFEAPVLLFALLAVTLVRIGPVLLALIGTPLTLGDRLFLGWMGPRGVTSIVFGLLAVVELPDERGGFIAQVMVMTVMLSIVLHGLSAEPLGRHYARRTLARDADPS</sequence>
<feature type="domain" description="Cation/H+ exchanger transmembrane" evidence="9">
    <location>
        <begin position="10"/>
        <end position="389"/>
    </location>
</feature>
<feature type="transmembrane region" description="Helical" evidence="8">
    <location>
        <begin position="273"/>
        <end position="293"/>
    </location>
</feature>
<dbReference type="InterPro" id="IPR006153">
    <property type="entry name" value="Cation/H_exchanger_TM"/>
</dbReference>